<name>A0A812J7Q1_9DINO</name>
<dbReference type="EMBL" id="CAJNDS010000335">
    <property type="protein sequence ID" value="CAE7193597.1"/>
    <property type="molecule type" value="Genomic_DNA"/>
</dbReference>
<evidence type="ECO:0000313" key="1">
    <source>
        <dbReference type="EMBL" id="CAE7193597.1"/>
    </source>
</evidence>
<keyword evidence="2" id="KW-1185">Reference proteome</keyword>
<gene>
    <name evidence="1" type="ORF">SNAT2548_LOCUS5242</name>
</gene>
<dbReference type="AlphaFoldDB" id="A0A812J7Q1"/>
<accession>A0A812J7Q1</accession>
<reference evidence="1" key="1">
    <citation type="submission" date="2021-02" db="EMBL/GenBank/DDBJ databases">
        <authorList>
            <person name="Dougan E. K."/>
            <person name="Rhodes N."/>
            <person name="Thang M."/>
            <person name="Chan C."/>
        </authorList>
    </citation>
    <scope>NUCLEOTIDE SEQUENCE</scope>
</reference>
<comment type="caution">
    <text evidence="1">The sequence shown here is derived from an EMBL/GenBank/DDBJ whole genome shotgun (WGS) entry which is preliminary data.</text>
</comment>
<protein>
    <submittedName>
        <fullName evidence="1">Uncharacterized protein</fullName>
    </submittedName>
</protein>
<dbReference type="Proteomes" id="UP000604046">
    <property type="component" value="Unassembled WGS sequence"/>
</dbReference>
<proteinExistence type="predicted"/>
<sequence length="122" mass="13591">MGLPYVGTLLSIPSPSRRFKRATNNLTWMKHEATMHVCQAEVLKSFSPKKLTVCSEVVHCGASFTAVTKQTRLQLKMCGCAVSARDVLKECELSEARYQEDLHLHQHRDSAACRAAMRVGLS</sequence>
<evidence type="ECO:0000313" key="2">
    <source>
        <dbReference type="Proteomes" id="UP000604046"/>
    </source>
</evidence>
<organism evidence="1 2">
    <name type="scientific">Symbiodinium natans</name>
    <dbReference type="NCBI Taxonomy" id="878477"/>
    <lineage>
        <taxon>Eukaryota</taxon>
        <taxon>Sar</taxon>
        <taxon>Alveolata</taxon>
        <taxon>Dinophyceae</taxon>
        <taxon>Suessiales</taxon>
        <taxon>Symbiodiniaceae</taxon>
        <taxon>Symbiodinium</taxon>
    </lineage>
</organism>